<protein>
    <recommendedName>
        <fullName evidence="4">DoxX family protein</fullName>
    </recommendedName>
</protein>
<keyword evidence="1" id="KW-1133">Transmembrane helix</keyword>
<keyword evidence="3" id="KW-1185">Reference proteome</keyword>
<dbReference type="EMBL" id="CP081295">
    <property type="protein sequence ID" value="QZD91177.1"/>
    <property type="molecule type" value="Genomic_DNA"/>
</dbReference>
<organism evidence="2 3">
    <name type="scientific">Qipengyuania aurantiaca</name>
    <dbReference type="NCBI Taxonomy" id="2867233"/>
    <lineage>
        <taxon>Bacteria</taxon>
        <taxon>Pseudomonadati</taxon>
        <taxon>Pseudomonadota</taxon>
        <taxon>Alphaproteobacteria</taxon>
        <taxon>Sphingomonadales</taxon>
        <taxon>Erythrobacteraceae</taxon>
        <taxon>Qipengyuania</taxon>
    </lineage>
</organism>
<feature type="transmembrane region" description="Helical" evidence="1">
    <location>
        <begin position="66"/>
        <end position="84"/>
    </location>
</feature>
<keyword evidence="1" id="KW-0472">Membrane</keyword>
<accession>A0ABX8ZUA6</accession>
<evidence type="ECO:0000313" key="2">
    <source>
        <dbReference type="EMBL" id="QZD91177.1"/>
    </source>
</evidence>
<evidence type="ECO:0000256" key="1">
    <source>
        <dbReference type="SAM" id="Phobius"/>
    </source>
</evidence>
<dbReference type="Proteomes" id="UP000824281">
    <property type="component" value="Chromosome"/>
</dbReference>
<keyword evidence="1" id="KW-0812">Transmembrane</keyword>
<name>A0ABX8ZUA6_9SPHN</name>
<sequence>MLLILLFLLGVGNFAVHKAVLESGHPMLDALPSFYRSGGGRFSLGFEFVLLLAAMLLTANGWAGMAIAYAIYSLFNFATGWLILSGRI</sequence>
<evidence type="ECO:0000313" key="3">
    <source>
        <dbReference type="Proteomes" id="UP000824281"/>
    </source>
</evidence>
<gene>
    <name evidence="2" type="ORF">K3148_05465</name>
</gene>
<evidence type="ECO:0008006" key="4">
    <source>
        <dbReference type="Google" id="ProtNLM"/>
    </source>
</evidence>
<reference evidence="2 3" key="1">
    <citation type="submission" date="2021-08" db="EMBL/GenBank/DDBJ databases">
        <title>Comparative Genomics Analysis of the Genus Qipengyuania Reveals Extensive Genetic Diversity and Metabolic Versatility, Including the Description of Fifteen Novel Species.</title>
        <authorList>
            <person name="Liu Y."/>
        </authorList>
    </citation>
    <scope>NUCLEOTIDE SEQUENCE [LARGE SCALE GENOMIC DNA]</scope>
    <source>
        <strain evidence="2 3">1NDH13</strain>
    </source>
</reference>
<proteinExistence type="predicted"/>